<dbReference type="Proteomes" id="UP001595752">
    <property type="component" value="Unassembled WGS sequence"/>
</dbReference>
<keyword evidence="7 10" id="KW-0560">Oxidoreductase</keyword>
<comment type="caution">
    <text evidence="12">The sequence shown here is derived from an EMBL/GenBank/DDBJ whole genome shotgun (WGS) entry which is preliminary data.</text>
</comment>
<feature type="transmembrane region" description="Helical" evidence="10">
    <location>
        <begin position="147"/>
        <end position="172"/>
    </location>
</feature>
<evidence type="ECO:0000259" key="11">
    <source>
        <dbReference type="PROSITE" id="PS50253"/>
    </source>
</evidence>
<dbReference type="CDD" id="cd02863">
    <property type="entry name" value="Ubiquinol_oxidase_III"/>
    <property type="match status" value="1"/>
</dbReference>
<evidence type="ECO:0000256" key="10">
    <source>
        <dbReference type="RuleBase" id="RU367152"/>
    </source>
</evidence>
<dbReference type="RefSeq" id="WP_377916791.1">
    <property type="nucleotide sequence ID" value="NZ_JBHRZT010000067.1"/>
</dbReference>
<evidence type="ECO:0000256" key="4">
    <source>
        <dbReference type="ARBA" id="ARBA00022475"/>
    </source>
</evidence>
<evidence type="ECO:0000256" key="1">
    <source>
        <dbReference type="ARBA" id="ARBA00000725"/>
    </source>
</evidence>
<evidence type="ECO:0000256" key="2">
    <source>
        <dbReference type="ARBA" id="ARBA00004651"/>
    </source>
</evidence>
<keyword evidence="13" id="KW-1185">Reference proteome</keyword>
<dbReference type="InterPro" id="IPR024791">
    <property type="entry name" value="Cyt_c/ubiquinol_Oxase_su3"/>
</dbReference>
<dbReference type="SUPFAM" id="SSF81452">
    <property type="entry name" value="Cytochrome c oxidase subunit III-like"/>
    <property type="match status" value="1"/>
</dbReference>
<keyword evidence="5 9" id="KW-0812">Transmembrane</keyword>
<evidence type="ECO:0000256" key="3">
    <source>
        <dbReference type="ARBA" id="ARBA00010581"/>
    </source>
</evidence>
<evidence type="ECO:0000256" key="9">
    <source>
        <dbReference type="RuleBase" id="RU003376"/>
    </source>
</evidence>
<dbReference type="PANTHER" id="PTHR11403">
    <property type="entry name" value="CYTOCHROME C OXIDASE SUBUNIT III"/>
    <property type="match status" value="1"/>
</dbReference>
<comment type="function">
    <text evidence="10">Catalyzes quinol oxidation with the concomitant reduction of oxygen to water.</text>
</comment>
<gene>
    <name evidence="12" type="primary">qoxC</name>
    <name evidence="12" type="ORF">ACFOU2_16040</name>
</gene>
<dbReference type="InterPro" id="IPR000298">
    <property type="entry name" value="Cyt_c_oxidase-like_su3"/>
</dbReference>
<evidence type="ECO:0000256" key="7">
    <source>
        <dbReference type="ARBA" id="ARBA00023002"/>
    </source>
</evidence>
<keyword evidence="6 10" id="KW-1133">Transmembrane helix</keyword>
<dbReference type="InterPro" id="IPR033946">
    <property type="entry name" value="Ubiquinol_oxase_su3_dom"/>
</dbReference>
<keyword evidence="4 10" id="KW-1003">Cell membrane</keyword>
<feature type="transmembrane region" description="Helical" evidence="10">
    <location>
        <begin position="26"/>
        <end position="49"/>
    </location>
</feature>
<comment type="catalytic activity">
    <reaction evidence="1 10">
        <text>2 a quinol + O2 = 2 a quinone + 2 H2O</text>
        <dbReference type="Rhea" id="RHEA:55376"/>
        <dbReference type="ChEBI" id="CHEBI:15377"/>
        <dbReference type="ChEBI" id="CHEBI:15379"/>
        <dbReference type="ChEBI" id="CHEBI:24646"/>
        <dbReference type="ChEBI" id="CHEBI:132124"/>
    </reaction>
</comment>
<protein>
    <recommendedName>
        <fullName evidence="10">Quinol oxidase subunit 3</fullName>
        <ecNumber evidence="10">1.10.3.-</ecNumber>
    </recommendedName>
</protein>
<proteinExistence type="inferred from homology"/>
<keyword evidence="8 10" id="KW-0472">Membrane</keyword>
<comment type="subcellular location">
    <subcellularLocation>
        <location evidence="2 9">Cell membrane</location>
        <topology evidence="2 9">Multi-pass membrane protein</topology>
    </subcellularLocation>
</comment>
<sequence length="215" mass="24336">MAHANENISPNTPLEYQSGIGRLNIFGFWIFLGAEVALFATIFATYFTIYKMTVGSHMHMHEHAGGAPMPMEVFDLHNTLLMTIVLLVSSFTCGLAIHEMRKRNVKAMNVWLVITLLFGLTFLYLEITEFTHLVHEGAALSTNAYWSAFYFLTGTHGLHVSVGICWMLLLLFQISKRGLTPDTAKKVFIASLYWHFLDFVWIFVYTGVYLLGLVG</sequence>
<dbReference type="EMBL" id="JBHRZT010000067">
    <property type="protein sequence ID" value="MFC3884895.1"/>
    <property type="molecule type" value="Genomic_DNA"/>
</dbReference>
<evidence type="ECO:0000256" key="8">
    <source>
        <dbReference type="ARBA" id="ARBA00023136"/>
    </source>
</evidence>
<comment type="similarity">
    <text evidence="3 9">Belongs to the cytochrome c oxidase subunit 3 family.</text>
</comment>
<evidence type="ECO:0000313" key="12">
    <source>
        <dbReference type="EMBL" id="MFC3884895.1"/>
    </source>
</evidence>
<dbReference type="Pfam" id="PF00510">
    <property type="entry name" value="COX3"/>
    <property type="match status" value="1"/>
</dbReference>
<accession>A0ABV8B692</accession>
<evidence type="ECO:0000256" key="6">
    <source>
        <dbReference type="ARBA" id="ARBA00022989"/>
    </source>
</evidence>
<dbReference type="PROSITE" id="PS50253">
    <property type="entry name" value="COX3"/>
    <property type="match status" value="1"/>
</dbReference>
<dbReference type="PANTHER" id="PTHR11403:SF2">
    <property type="entry name" value="CYTOCHROME BO(3) UBIQUINOL OXIDASE SUBUNIT 3"/>
    <property type="match status" value="1"/>
</dbReference>
<organism evidence="12 13">
    <name type="scientific">Bacillus songklensis</name>
    <dbReference type="NCBI Taxonomy" id="1069116"/>
    <lineage>
        <taxon>Bacteria</taxon>
        <taxon>Bacillati</taxon>
        <taxon>Bacillota</taxon>
        <taxon>Bacilli</taxon>
        <taxon>Bacillales</taxon>
        <taxon>Bacillaceae</taxon>
        <taxon>Bacillus</taxon>
    </lineage>
</organism>
<name>A0ABV8B692_9BACI</name>
<evidence type="ECO:0000256" key="5">
    <source>
        <dbReference type="ARBA" id="ARBA00022692"/>
    </source>
</evidence>
<feature type="transmembrane region" description="Helical" evidence="10">
    <location>
        <begin position="79"/>
        <end position="97"/>
    </location>
</feature>
<dbReference type="NCBIfam" id="TIGR02897">
    <property type="entry name" value="QoxC"/>
    <property type="match status" value="1"/>
</dbReference>
<dbReference type="Gene3D" id="1.20.120.80">
    <property type="entry name" value="Cytochrome c oxidase, subunit III, four-helix bundle"/>
    <property type="match status" value="1"/>
</dbReference>
<reference evidence="13" key="1">
    <citation type="journal article" date="2019" name="Int. J. Syst. Evol. Microbiol.">
        <title>The Global Catalogue of Microorganisms (GCM) 10K type strain sequencing project: providing services to taxonomists for standard genome sequencing and annotation.</title>
        <authorList>
            <consortium name="The Broad Institute Genomics Platform"/>
            <consortium name="The Broad Institute Genome Sequencing Center for Infectious Disease"/>
            <person name="Wu L."/>
            <person name="Ma J."/>
        </authorList>
    </citation>
    <scope>NUCLEOTIDE SEQUENCE [LARGE SCALE GENOMIC DNA]</scope>
    <source>
        <strain evidence="13">CCUG 61889</strain>
    </source>
</reference>
<evidence type="ECO:0000313" key="13">
    <source>
        <dbReference type="Proteomes" id="UP001595752"/>
    </source>
</evidence>
<dbReference type="InterPro" id="IPR013833">
    <property type="entry name" value="Cyt_c_oxidase_su3_a-hlx"/>
</dbReference>
<feature type="transmembrane region" description="Helical" evidence="10">
    <location>
        <begin position="109"/>
        <end position="127"/>
    </location>
</feature>
<dbReference type="InterPro" id="IPR014246">
    <property type="entry name" value="QoxC"/>
</dbReference>
<dbReference type="EC" id="1.10.3.-" evidence="10"/>
<dbReference type="InterPro" id="IPR035973">
    <property type="entry name" value="Cyt_c_oxidase_su3-like_sf"/>
</dbReference>
<feature type="domain" description="Heme-copper oxidase subunit III family profile" evidence="11">
    <location>
        <begin position="26"/>
        <end position="213"/>
    </location>
</feature>
<feature type="transmembrane region" description="Helical" evidence="10">
    <location>
        <begin position="192"/>
        <end position="212"/>
    </location>
</feature>